<dbReference type="SMART" id="SM00835">
    <property type="entry name" value="Cupin_1"/>
    <property type="match status" value="2"/>
</dbReference>
<evidence type="ECO:0000256" key="1">
    <source>
        <dbReference type="SAM" id="SignalP"/>
    </source>
</evidence>
<dbReference type="CDD" id="cd02244">
    <property type="entry name" value="cupin_7S_vicilin-like_N"/>
    <property type="match status" value="1"/>
</dbReference>
<keyword evidence="4" id="KW-1185">Reference proteome</keyword>
<sequence>MRMRMRTEVRLLLAFGLLVLLSVVPKAIGYKGRGEDESGDESGSGKNSSGIFLLPKSKLVVRSEAGEVRVVRGYRARTIDSPINIGFIRMEPNSLFIPQYTDSSFIMFIRTGEAKVGWIHSDGLVERELKTGDIYRIPAGSTFYLVNTRRGETLKIISSIDTSESLGIGPYQSFFIGGGPNPTSVLAGFDHITLRTAFNVSSSQLDDILKSQHKGPIVHITRPEQPSYWASFMKLKQQERLAHLQADHEGKKQTKWSWRKLMTSIFGTEINNDKSIISAPESYNIYNRKPDFENNYGWSVALDENDYKPLEHSGIGVYLVNLTAGSMMAPHVNPSATEYGIILSGSGSIQVVFPDGTPAMNAEVQEGDVFWIPRYYPFCQIASIKGPMEFFGFTTSAQKNRPQFLVGASSILQTINGPELATAFDISEKRLNHIINAQRESFILPSVRVSPPKSSQDNKYSAEPVVDPFVKDFADNLFMGFD</sequence>
<feature type="chain" id="PRO_5032757286" description="Cupin type-1 domain-containing protein" evidence="1">
    <location>
        <begin position="30"/>
        <end position="482"/>
    </location>
</feature>
<evidence type="ECO:0000259" key="2">
    <source>
        <dbReference type="SMART" id="SM00835"/>
    </source>
</evidence>
<accession>A0A835LIK6</accession>
<dbReference type="PANTHER" id="PTHR31189:SF2">
    <property type="entry name" value="RMLC-LIKE CUPINS SUPERFAMILY PROTEIN"/>
    <property type="match status" value="1"/>
</dbReference>
<dbReference type="SUPFAM" id="SSF51182">
    <property type="entry name" value="RmlC-like cupins"/>
    <property type="match status" value="1"/>
</dbReference>
<feature type="domain" description="Cupin type-1" evidence="2">
    <location>
        <begin position="51"/>
        <end position="206"/>
    </location>
</feature>
<evidence type="ECO:0000313" key="4">
    <source>
        <dbReference type="Proteomes" id="UP000631114"/>
    </source>
</evidence>
<evidence type="ECO:0000313" key="3">
    <source>
        <dbReference type="EMBL" id="KAF9593812.1"/>
    </source>
</evidence>
<gene>
    <name evidence="3" type="ORF">IFM89_025521</name>
</gene>
<dbReference type="CDD" id="cd02245">
    <property type="entry name" value="cupin_7S_vicilin-like_C"/>
    <property type="match status" value="1"/>
</dbReference>
<name>A0A835LIK6_9MAGN</name>
<organism evidence="3 4">
    <name type="scientific">Coptis chinensis</name>
    <dbReference type="NCBI Taxonomy" id="261450"/>
    <lineage>
        <taxon>Eukaryota</taxon>
        <taxon>Viridiplantae</taxon>
        <taxon>Streptophyta</taxon>
        <taxon>Embryophyta</taxon>
        <taxon>Tracheophyta</taxon>
        <taxon>Spermatophyta</taxon>
        <taxon>Magnoliopsida</taxon>
        <taxon>Ranunculales</taxon>
        <taxon>Ranunculaceae</taxon>
        <taxon>Coptidoideae</taxon>
        <taxon>Coptis</taxon>
    </lineage>
</organism>
<dbReference type="InterPro" id="IPR050253">
    <property type="entry name" value="Seed_Storage-Functional"/>
</dbReference>
<keyword evidence="1" id="KW-0732">Signal</keyword>
<dbReference type="AlphaFoldDB" id="A0A835LIK6"/>
<reference evidence="3 4" key="1">
    <citation type="submission" date="2020-10" db="EMBL/GenBank/DDBJ databases">
        <title>The Coptis chinensis genome and diversification of protoberbering-type alkaloids.</title>
        <authorList>
            <person name="Wang B."/>
            <person name="Shu S."/>
            <person name="Song C."/>
            <person name="Liu Y."/>
        </authorList>
    </citation>
    <scope>NUCLEOTIDE SEQUENCE [LARGE SCALE GENOMIC DNA]</scope>
    <source>
        <strain evidence="3">HL-2020</strain>
        <tissue evidence="3">Leaf</tissue>
    </source>
</reference>
<feature type="domain" description="Cupin type-1" evidence="2">
    <location>
        <begin position="283"/>
        <end position="432"/>
    </location>
</feature>
<feature type="signal peptide" evidence="1">
    <location>
        <begin position="1"/>
        <end position="29"/>
    </location>
</feature>
<proteinExistence type="predicted"/>
<dbReference type="Gene3D" id="2.60.120.10">
    <property type="entry name" value="Jelly Rolls"/>
    <property type="match status" value="2"/>
</dbReference>
<dbReference type="Pfam" id="PF00190">
    <property type="entry name" value="Cupin_1"/>
    <property type="match status" value="2"/>
</dbReference>
<comment type="caution">
    <text evidence="3">The sequence shown here is derived from an EMBL/GenBank/DDBJ whole genome shotgun (WGS) entry which is preliminary data.</text>
</comment>
<dbReference type="InterPro" id="IPR014710">
    <property type="entry name" value="RmlC-like_jellyroll"/>
</dbReference>
<dbReference type="PANTHER" id="PTHR31189">
    <property type="entry name" value="OS03G0336100 PROTEIN-RELATED"/>
    <property type="match status" value="1"/>
</dbReference>
<protein>
    <recommendedName>
        <fullName evidence="2">Cupin type-1 domain-containing protein</fullName>
    </recommendedName>
</protein>
<dbReference type="OrthoDB" id="2019862at2759"/>
<dbReference type="InterPro" id="IPR011051">
    <property type="entry name" value="RmlC_Cupin_sf"/>
</dbReference>
<dbReference type="InterPro" id="IPR006045">
    <property type="entry name" value="Cupin_1"/>
</dbReference>
<dbReference type="Proteomes" id="UP000631114">
    <property type="component" value="Unassembled WGS sequence"/>
</dbReference>
<dbReference type="EMBL" id="JADFTS010000008">
    <property type="protein sequence ID" value="KAF9593812.1"/>
    <property type="molecule type" value="Genomic_DNA"/>
</dbReference>